<dbReference type="EMBL" id="FNON01000007">
    <property type="protein sequence ID" value="SDY91178.1"/>
    <property type="molecule type" value="Genomic_DNA"/>
</dbReference>
<dbReference type="STRING" id="589385.SAMN05421504_107414"/>
<keyword evidence="2" id="KW-0436">Ligase</keyword>
<dbReference type="InterPro" id="IPR042099">
    <property type="entry name" value="ANL_N_sf"/>
</dbReference>
<dbReference type="Pfam" id="PF00501">
    <property type="entry name" value="AMP-binding"/>
    <property type="match status" value="1"/>
</dbReference>
<evidence type="ECO:0000313" key="3">
    <source>
        <dbReference type="Proteomes" id="UP000199515"/>
    </source>
</evidence>
<dbReference type="Gene3D" id="3.40.50.12780">
    <property type="entry name" value="N-terminal domain of ligase-like"/>
    <property type="match status" value="1"/>
</dbReference>
<proteinExistence type="predicted"/>
<protein>
    <submittedName>
        <fullName evidence="2">Acyl-CoA synthetase (AMP-forming)/AMP-acid ligase II</fullName>
    </submittedName>
</protein>
<dbReference type="GO" id="GO:0016874">
    <property type="term" value="F:ligase activity"/>
    <property type="evidence" value="ECO:0007669"/>
    <property type="project" value="UniProtKB-KW"/>
</dbReference>
<dbReference type="OrthoDB" id="9787658at2"/>
<dbReference type="RefSeq" id="WP_091294975.1">
    <property type="nucleotide sequence ID" value="NZ_FNON01000007.1"/>
</dbReference>
<keyword evidence="3" id="KW-1185">Reference proteome</keyword>
<reference evidence="2 3" key="1">
    <citation type="submission" date="2016-10" db="EMBL/GenBank/DDBJ databases">
        <authorList>
            <person name="de Groot N.N."/>
        </authorList>
    </citation>
    <scope>NUCLEOTIDE SEQUENCE [LARGE SCALE GENOMIC DNA]</scope>
    <source>
        <strain evidence="2 3">CPCC 202699</strain>
    </source>
</reference>
<evidence type="ECO:0000313" key="2">
    <source>
        <dbReference type="EMBL" id="SDY91178.1"/>
    </source>
</evidence>
<dbReference type="AlphaFoldDB" id="A0A1H3NQV8"/>
<accession>A0A1H3NQV8</accession>
<sequence>MRRHAELDPRVVLDGGAPGETPWSVRWDRLSAADREHLIARSAPCLDIKTSGSTGAATVWRRTREQLVSEAELLAGLWSGRRIDAVLAFAPPAHLYGVLTTVLVPALLGVPVWYQPSFDVDMPAISPRGLGVGAIPWTFRILARHPEFLSTVDELSILHSTATLPPEAHDLPAPGDVRITEIFGSTETGGIAHRTGETQPWTLFDDVKLLGDDSGEIPLVVAGPRLAGELTEWRTDDFVEVVDARRFRFLGRRGRLCKINGLRVNLDTVQAELAERVRCADLACFPVRDALRGESFLVRVVGSGTELPQAVRAAAKELGLNPQAVELVDRIDRSETGKLRA</sequence>
<name>A0A1H3NQV8_9PSEU</name>
<evidence type="ECO:0000259" key="1">
    <source>
        <dbReference type="Pfam" id="PF00501"/>
    </source>
</evidence>
<dbReference type="InterPro" id="IPR000873">
    <property type="entry name" value="AMP-dep_synth/lig_dom"/>
</dbReference>
<feature type="domain" description="AMP-dependent synthetase/ligase" evidence="1">
    <location>
        <begin position="38"/>
        <end position="196"/>
    </location>
</feature>
<dbReference type="SUPFAM" id="SSF56801">
    <property type="entry name" value="Acetyl-CoA synthetase-like"/>
    <property type="match status" value="1"/>
</dbReference>
<organism evidence="2 3">
    <name type="scientific">Amycolatopsis xylanica</name>
    <dbReference type="NCBI Taxonomy" id="589385"/>
    <lineage>
        <taxon>Bacteria</taxon>
        <taxon>Bacillati</taxon>
        <taxon>Actinomycetota</taxon>
        <taxon>Actinomycetes</taxon>
        <taxon>Pseudonocardiales</taxon>
        <taxon>Pseudonocardiaceae</taxon>
        <taxon>Amycolatopsis</taxon>
    </lineage>
</organism>
<dbReference type="Proteomes" id="UP000199515">
    <property type="component" value="Unassembled WGS sequence"/>
</dbReference>
<gene>
    <name evidence="2" type="ORF">SAMN05421504_107414</name>
</gene>